<evidence type="ECO:0000313" key="2">
    <source>
        <dbReference type="Proteomes" id="UP000485058"/>
    </source>
</evidence>
<comment type="caution">
    <text evidence="1">The sequence shown here is derived from an EMBL/GenBank/DDBJ whole genome shotgun (WGS) entry which is preliminary data.</text>
</comment>
<protein>
    <submittedName>
        <fullName evidence="1">Uncharacterized protein</fullName>
    </submittedName>
</protein>
<gene>
    <name evidence="1" type="ORF">HaLaN_22667</name>
</gene>
<proteinExistence type="predicted"/>
<evidence type="ECO:0000313" key="1">
    <source>
        <dbReference type="EMBL" id="GFH24807.1"/>
    </source>
</evidence>
<reference evidence="1 2" key="1">
    <citation type="submission" date="2020-02" db="EMBL/GenBank/DDBJ databases">
        <title>Draft genome sequence of Haematococcus lacustris strain NIES-144.</title>
        <authorList>
            <person name="Morimoto D."/>
            <person name="Nakagawa S."/>
            <person name="Yoshida T."/>
            <person name="Sawayama S."/>
        </authorList>
    </citation>
    <scope>NUCLEOTIDE SEQUENCE [LARGE SCALE GENOMIC DNA]</scope>
    <source>
        <strain evidence="1 2">NIES-144</strain>
    </source>
</reference>
<name>A0A699ZPP5_HAELA</name>
<dbReference type="EMBL" id="BLLF01002636">
    <property type="protein sequence ID" value="GFH24807.1"/>
    <property type="molecule type" value="Genomic_DNA"/>
</dbReference>
<dbReference type="Proteomes" id="UP000485058">
    <property type="component" value="Unassembled WGS sequence"/>
</dbReference>
<keyword evidence="2" id="KW-1185">Reference proteome</keyword>
<accession>A0A699ZPP5</accession>
<sequence>MAAWGLWKLSRQHRHLIHASQLLQTPFALFTPPAWLALAGLGDQFSLVAGGMMGSEAGACLGGHPFGHHTEH</sequence>
<organism evidence="1 2">
    <name type="scientific">Haematococcus lacustris</name>
    <name type="common">Green alga</name>
    <name type="synonym">Haematococcus pluvialis</name>
    <dbReference type="NCBI Taxonomy" id="44745"/>
    <lineage>
        <taxon>Eukaryota</taxon>
        <taxon>Viridiplantae</taxon>
        <taxon>Chlorophyta</taxon>
        <taxon>core chlorophytes</taxon>
        <taxon>Chlorophyceae</taxon>
        <taxon>CS clade</taxon>
        <taxon>Chlamydomonadales</taxon>
        <taxon>Haematococcaceae</taxon>
        <taxon>Haematococcus</taxon>
    </lineage>
</organism>
<dbReference type="AlphaFoldDB" id="A0A699ZPP5"/>